<keyword evidence="3" id="KW-1185">Reference proteome</keyword>
<dbReference type="PANTHER" id="PTHR36832">
    <property type="entry name" value="SLR1174 PROTEIN-RELATED"/>
    <property type="match status" value="1"/>
</dbReference>
<dbReference type="RefSeq" id="WP_068684752.1">
    <property type="nucleotide sequence ID" value="NZ_LYPA01000065.1"/>
</dbReference>
<name>A0A1A5YF41_9BACL</name>
<dbReference type="OrthoDB" id="8582979at2"/>
<reference evidence="2 3" key="1">
    <citation type="submission" date="2016-05" db="EMBL/GenBank/DDBJ databases">
        <title>Paenibacillus oryzae. sp. nov., isolated from the rice root.</title>
        <authorList>
            <person name="Zhang J."/>
            <person name="Zhang X."/>
        </authorList>
    </citation>
    <scope>NUCLEOTIDE SEQUENCE [LARGE SCALE GENOMIC DNA]</scope>
    <source>
        <strain evidence="2 3">1DrF-4</strain>
    </source>
</reference>
<dbReference type="STRING" id="1844972.A7K91_12070"/>
<feature type="transmembrane region" description="Helical" evidence="1">
    <location>
        <begin position="169"/>
        <end position="189"/>
    </location>
</feature>
<evidence type="ECO:0000256" key="1">
    <source>
        <dbReference type="SAM" id="Phobius"/>
    </source>
</evidence>
<gene>
    <name evidence="2" type="ORF">A7K91_12070</name>
</gene>
<feature type="transmembrane region" description="Helical" evidence="1">
    <location>
        <begin position="56"/>
        <end position="73"/>
    </location>
</feature>
<dbReference type="PANTHER" id="PTHR36832:SF1">
    <property type="entry name" value="SLR1174 PROTEIN"/>
    <property type="match status" value="1"/>
</dbReference>
<feature type="transmembrane region" description="Helical" evidence="1">
    <location>
        <begin position="108"/>
        <end position="128"/>
    </location>
</feature>
<evidence type="ECO:0008006" key="4">
    <source>
        <dbReference type="Google" id="ProtNLM"/>
    </source>
</evidence>
<proteinExistence type="predicted"/>
<sequence>MRRLLRILQVYVKNAFLQWLAWRSFAFTLVANQAVTPLIGLAVWSTALPGNNTLPLYYFVLLIVRLMTVSYENHTFSGKIYSGELAEELLRPHSIILQPIGDNLSIRIWHIIIGTPVLVIVPLVFPMTGIRASLIVAALPALFLAACLQFVFTFSLALTAFWTERAHAVVSLGGTLVFLLGGVAVPVGLMPEMLQSVVEFLPFRLMMALPAEIITSSTTSMDIINSYLLQLFWLLVFAMTSLLLWKKGVRRYTVVGG</sequence>
<organism evidence="2 3">
    <name type="scientific">Paenibacillus oryzae</name>
    <dbReference type="NCBI Taxonomy" id="1844972"/>
    <lineage>
        <taxon>Bacteria</taxon>
        <taxon>Bacillati</taxon>
        <taxon>Bacillota</taxon>
        <taxon>Bacilli</taxon>
        <taxon>Bacillales</taxon>
        <taxon>Paenibacillaceae</taxon>
        <taxon>Paenibacillus</taxon>
    </lineage>
</organism>
<comment type="caution">
    <text evidence="2">The sequence shown here is derived from an EMBL/GenBank/DDBJ whole genome shotgun (WGS) entry which is preliminary data.</text>
</comment>
<feature type="transmembrane region" description="Helical" evidence="1">
    <location>
        <begin position="227"/>
        <end position="245"/>
    </location>
</feature>
<evidence type="ECO:0000313" key="3">
    <source>
        <dbReference type="Proteomes" id="UP000092024"/>
    </source>
</evidence>
<dbReference type="AlphaFoldDB" id="A0A1A5YF41"/>
<evidence type="ECO:0000313" key="2">
    <source>
        <dbReference type="EMBL" id="OBR64261.1"/>
    </source>
</evidence>
<feature type="transmembrane region" description="Helical" evidence="1">
    <location>
        <begin position="20"/>
        <end position="44"/>
    </location>
</feature>
<dbReference type="Pfam" id="PF06182">
    <property type="entry name" value="ABC2_membrane_6"/>
    <property type="match status" value="1"/>
</dbReference>
<protein>
    <recommendedName>
        <fullName evidence="4">ABC transporter permease</fullName>
    </recommendedName>
</protein>
<dbReference type="Proteomes" id="UP000092024">
    <property type="component" value="Unassembled WGS sequence"/>
</dbReference>
<feature type="transmembrane region" description="Helical" evidence="1">
    <location>
        <begin position="134"/>
        <end position="162"/>
    </location>
</feature>
<accession>A0A1A5YF41</accession>
<dbReference type="EMBL" id="LYPA01000065">
    <property type="protein sequence ID" value="OBR64261.1"/>
    <property type="molecule type" value="Genomic_DNA"/>
</dbReference>
<dbReference type="InterPro" id="IPR010390">
    <property type="entry name" value="ABC-2_transporter-like"/>
</dbReference>
<keyword evidence="1" id="KW-1133">Transmembrane helix</keyword>
<keyword evidence="1" id="KW-0472">Membrane</keyword>
<keyword evidence="1" id="KW-0812">Transmembrane</keyword>